<dbReference type="Proteomes" id="UP000830395">
    <property type="component" value="Chromosome 2"/>
</dbReference>
<name>A0ACC5Y1F3_9TELE</name>
<accession>A0ACC5Y1F3</accession>
<keyword evidence="2" id="KW-1185">Reference proteome</keyword>
<evidence type="ECO:0000313" key="1">
    <source>
        <dbReference type="EMBL" id="MCJ8729447.1"/>
    </source>
</evidence>
<sequence length="399" mass="43948">MRVKMSLWTLLLFLLAFVSRGKAGECPRPVPEGNVVLTNSAILKNNFPDGSEVTLKCAVGYVVDQGSNTITCVNGGWNKQELTCKKKDCGIPRSAPNMNYAILNGTLFGAHIRPVCDRGYYLQGSSYRQCLANGWTGKSQCLLVTCGQLPEIPHSIIVSEPTKEILKFGDVIEYSCEDKYTLVGNRSVVCQENGNYSSLPQCGGECPRPVPEGNVVLTNSAILKNNFPDGSEVTLKCAVGYVVDQGSNTITCVNGGWNKQELTCKMVTCGQLPEIPHSIIVSEPTKEILKFGDVIEYSCEDKYTLVGNRSVVCQENGNYSSLPQCEERQGHERHVLQYSAVIGLFAILAAIAIVIFIFYLVQCEKKRKGSYDTGEETRKKEALMQENCHSYFQFQSKGP</sequence>
<dbReference type="EMBL" id="CM040976">
    <property type="protein sequence ID" value="MCJ8729447.1"/>
    <property type="molecule type" value="Genomic_DNA"/>
</dbReference>
<gene>
    <name evidence="1" type="ORF">PDJAM_G00106490</name>
</gene>
<protein>
    <submittedName>
        <fullName evidence="1">Uncharacterized protein</fullName>
    </submittedName>
</protein>
<proteinExistence type="predicted"/>
<comment type="caution">
    <text evidence="1">The sequence shown here is derived from an EMBL/GenBank/DDBJ whole genome shotgun (WGS) entry which is preliminary data.</text>
</comment>
<reference evidence="1" key="1">
    <citation type="submission" date="2020-02" db="EMBL/GenBank/DDBJ databases">
        <title>Genome sequencing of the panga catfish, Pangasius djambal.</title>
        <authorList>
            <person name="Wen M."/>
            <person name="Zahm M."/>
            <person name="Roques C."/>
            <person name="Cabau C."/>
            <person name="Klopp C."/>
            <person name="Donnadieu C."/>
            <person name="Jouanno E."/>
            <person name="Avarre J.-C."/>
            <person name="Campet M."/>
            <person name="Ha T."/>
            <person name="Dugue R."/>
            <person name="Lampietro C."/>
            <person name="Louis A."/>
            <person name="Herpin A."/>
            <person name="Echchiki A."/>
            <person name="Berthelot C."/>
            <person name="Parey E."/>
            <person name="Roest-Crollius H."/>
            <person name="Braasch I."/>
            <person name="Postlethwait J.H."/>
            <person name="Bobe J."/>
            <person name="Montfort J."/>
            <person name="Bouchez O."/>
            <person name="Begum T."/>
            <person name="Schartl M."/>
            <person name="Gustiano R."/>
            <person name="Guiguen Y."/>
        </authorList>
    </citation>
    <scope>NUCLEOTIDE SEQUENCE</scope>
    <source>
        <strain evidence="1">Pdj_M5554</strain>
    </source>
</reference>
<organism evidence="1 2">
    <name type="scientific">Pangasius djambal</name>
    <dbReference type="NCBI Taxonomy" id="1691987"/>
    <lineage>
        <taxon>Eukaryota</taxon>
        <taxon>Metazoa</taxon>
        <taxon>Chordata</taxon>
        <taxon>Craniata</taxon>
        <taxon>Vertebrata</taxon>
        <taxon>Euteleostomi</taxon>
        <taxon>Actinopterygii</taxon>
        <taxon>Neopterygii</taxon>
        <taxon>Teleostei</taxon>
        <taxon>Ostariophysi</taxon>
        <taxon>Siluriformes</taxon>
        <taxon>Pangasiidae</taxon>
        <taxon>Pangasius</taxon>
    </lineage>
</organism>
<evidence type="ECO:0000313" key="2">
    <source>
        <dbReference type="Proteomes" id="UP000830395"/>
    </source>
</evidence>